<dbReference type="RefSeq" id="WP_120530399.1">
    <property type="nucleotide sequence ID" value="NZ_JABFJV010000501.1"/>
</dbReference>
<keyword evidence="4" id="KW-1185">Reference proteome</keyword>
<evidence type="ECO:0000313" key="2">
    <source>
        <dbReference type="EMBL" id="NOK39528.1"/>
    </source>
</evidence>
<dbReference type="EMBL" id="JABFJV010000501">
    <property type="protein sequence ID" value="NOK39528.1"/>
    <property type="molecule type" value="Genomic_DNA"/>
</dbReference>
<sequence length="69" mass="7443">MTQFETQNGERFADFDLPEGCMMCGGAVSIRATPAGAHGYCPHCHVLSRPQMKVKPNGVELSFETTALA</sequence>
<dbReference type="Proteomes" id="UP000563426">
    <property type="component" value="Unassembled WGS sequence"/>
</dbReference>
<dbReference type="AlphaFoldDB" id="A0A3A8GYS3"/>
<organism evidence="2 4">
    <name type="scientific">Corallococcus exercitus</name>
    <dbReference type="NCBI Taxonomy" id="2316736"/>
    <lineage>
        <taxon>Bacteria</taxon>
        <taxon>Pseudomonadati</taxon>
        <taxon>Myxococcota</taxon>
        <taxon>Myxococcia</taxon>
        <taxon>Myxococcales</taxon>
        <taxon>Cystobacterineae</taxon>
        <taxon>Myxococcaceae</taxon>
        <taxon>Corallococcus</taxon>
    </lineage>
</organism>
<protein>
    <submittedName>
        <fullName evidence="2">Uncharacterized protein</fullName>
    </submittedName>
</protein>
<proteinExistence type="predicted"/>
<comment type="caution">
    <text evidence="2">The sequence shown here is derived from an EMBL/GenBank/DDBJ whole genome shotgun (WGS) entry which is preliminary data.</text>
</comment>
<dbReference type="Proteomes" id="UP000528460">
    <property type="component" value="Unassembled WGS sequence"/>
</dbReference>
<evidence type="ECO:0000313" key="3">
    <source>
        <dbReference type="Proteomes" id="UP000528460"/>
    </source>
</evidence>
<dbReference type="OrthoDB" id="5521246at2"/>
<reference evidence="3 4" key="1">
    <citation type="submission" date="2020-05" db="EMBL/GenBank/DDBJ databases">
        <authorList>
            <person name="Whitworth D."/>
        </authorList>
    </citation>
    <scope>NUCLEOTIDE SEQUENCE [LARGE SCALE GENOMIC DNA]</scope>
    <source>
        <strain evidence="2 4">AB043B</strain>
        <strain evidence="1 3">CA046A</strain>
    </source>
</reference>
<gene>
    <name evidence="2" type="ORF">HMI49_40825</name>
    <name evidence="1" type="ORF">HNS30_38455</name>
</gene>
<evidence type="ECO:0000313" key="4">
    <source>
        <dbReference type="Proteomes" id="UP000563426"/>
    </source>
</evidence>
<evidence type="ECO:0000313" key="1">
    <source>
        <dbReference type="EMBL" id="NOK14910.1"/>
    </source>
</evidence>
<name>A0A3A8GYS3_9BACT</name>
<dbReference type="EMBL" id="JABFJW010000574">
    <property type="protein sequence ID" value="NOK14910.1"/>
    <property type="molecule type" value="Genomic_DNA"/>
</dbReference>
<accession>A0A3A8GYS3</accession>